<comment type="caution">
    <text evidence="6">The sequence shown here is derived from an EMBL/GenBank/DDBJ whole genome shotgun (WGS) entry which is preliminary data.</text>
</comment>
<comment type="similarity">
    <text evidence="1">Belongs to the peptidase S33 family.</text>
</comment>
<evidence type="ECO:0000256" key="2">
    <source>
        <dbReference type="ARBA" id="ARBA00022797"/>
    </source>
</evidence>
<evidence type="ECO:0000256" key="3">
    <source>
        <dbReference type="ARBA" id="ARBA00022801"/>
    </source>
</evidence>
<organism evidence="6 7">
    <name type="scientific">Devosia albogilva</name>
    <dbReference type="NCBI Taxonomy" id="429726"/>
    <lineage>
        <taxon>Bacteria</taxon>
        <taxon>Pseudomonadati</taxon>
        <taxon>Pseudomonadota</taxon>
        <taxon>Alphaproteobacteria</taxon>
        <taxon>Hyphomicrobiales</taxon>
        <taxon>Devosiaceae</taxon>
        <taxon>Devosia</taxon>
    </lineage>
</organism>
<dbReference type="Gene3D" id="3.40.50.1820">
    <property type="entry name" value="alpha/beta hydrolase"/>
    <property type="match status" value="1"/>
</dbReference>
<keyword evidence="2" id="KW-0058">Aromatic hydrocarbons catabolism</keyword>
<dbReference type="GO" id="GO:0016787">
    <property type="term" value="F:hydrolase activity"/>
    <property type="evidence" value="ECO:0007669"/>
    <property type="project" value="UniProtKB-KW"/>
</dbReference>
<reference evidence="7" key="1">
    <citation type="journal article" date="2019" name="Int. J. Syst. Evol. Microbiol.">
        <title>The Global Catalogue of Microorganisms (GCM) 10K type strain sequencing project: providing services to taxonomists for standard genome sequencing and annotation.</title>
        <authorList>
            <consortium name="The Broad Institute Genomics Platform"/>
            <consortium name="The Broad Institute Genome Sequencing Center for Infectious Disease"/>
            <person name="Wu L."/>
            <person name="Ma J."/>
        </authorList>
    </citation>
    <scope>NUCLEOTIDE SEQUENCE [LARGE SCALE GENOMIC DNA]</scope>
    <source>
        <strain evidence="7">CCM 7427</strain>
    </source>
</reference>
<keyword evidence="3 6" id="KW-0378">Hydrolase</keyword>
<dbReference type="RefSeq" id="WP_386830829.1">
    <property type="nucleotide sequence ID" value="NZ_JBHUNP010000001.1"/>
</dbReference>
<dbReference type="Proteomes" id="UP001597521">
    <property type="component" value="Unassembled WGS sequence"/>
</dbReference>
<evidence type="ECO:0000256" key="1">
    <source>
        <dbReference type="ARBA" id="ARBA00010088"/>
    </source>
</evidence>
<evidence type="ECO:0000313" key="7">
    <source>
        <dbReference type="Proteomes" id="UP001597521"/>
    </source>
</evidence>
<dbReference type="Pfam" id="PF06441">
    <property type="entry name" value="EHN"/>
    <property type="match status" value="1"/>
</dbReference>
<name>A0ABW5QFM5_9HYPH</name>
<evidence type="ECO:0000313" key="6">
    <source>
        <dbReference type="EMBL" id="MFD2646311.1"/>
    </source>
</evidence>
<dbReference type="PROSITE" id="PS51318">
    <property type="entry name" value="TAT"/>
    <property type="match status" value="1"/>
</dbReference>
<feature type="signal peptide" evidence="4">
    <location>
        <begin position="1"/>
        <end position="29"/>
    </location>
</feature>
<keyword evidence="4" id="KW-0732">Signal</keyword>
<dbReference type="EMBL" id="JBHUNP010000001">
    <property type="protein sequence ID" value="MFD2646311.1"/>
    <property type="molecule type" value="Genomic_DNA"/>
</dbReference>
<dbReference type="InterPro" id="IPR006311">
    <property type="entry name" value="TAT_signal"/>
</dbReference>
<feature type="domain" description="Epoxide hydrolase N-terminal" evidence="5">
    <location>
        <begin position="37"/>
        <end position="141"/>
    </location>
</feature>
<dbReference type="EC" id="3.-.-.-" evidence="6"/>
<evidence type="ECO:0000256" key="4">
    <source>
        <dbReference type="SAM" id="SignalP"/>
    </source>
</evidence>
<dbReference type="InterPro" id="IPR010497">
    <property type="entry name" value="Epoxide_hydro_N"/>
</dbReference>
<dbReference type="InterPro" id="IPR000639">
    <property type="entry name" value="Epox_hydrolase-like"/>
</dbReference>
<evidence type="ECO:0000259" key="5">
    <source>
        <dbReference type="Pfam" id="PF06441"/>
    </source>
</evidence>
<dbReference type="PANTHER" id="PTHR21661">
    <property type="entry name" value="EPOXIDE HYDROLASE 1-RELATED"/>
    <property type="match status" value="1"/>
</dbReference>
<dbReference type="InterPro" id="IPR029058">
    <property type="entry name" value="AB_hydrolase_fold"/>
</dbReference>
<feature type="chain" id="PRO_5045930164" evidence="4">
    <location>
        <begin position="30"/>
        <end position="414"/>
    </location>
</feature>
<protein>
    <submittedName>
        <fullName evidence="6">Epoxide hydrolase family protein</fullName>
        <ecNumber evidence="6">3.-.-.-</ecNumber>
    </submittedName>
</protein>
<dbReference type="InterPro" id="IPR016292">
    <property type="entry name" value="Epoxide_hydrolase"/>
</dbReference>
<accession>A0ABW5QFM5</accession>
<dbReference type="PRINTS" id="PR00412">
    <property type="entry name" value="EPOXHYDRLASE"/>
</dbReference>
<sequence>MTNIDRRTFTSSAITLLAAAGLGSGSAMAQSSLTKPQPTRIAIPERELADLKERLRSARWPVEVDPGQWTRGVPQDYMRRVVDYWANSFDWRAIEDQLNEYEQVNFEHEGQVLHAFHVRSARPDAIPLVLIHGWPSSAVEYLKVIEPLTNPAVGRAFHLVIPSQPGFGLSPASSQVGWTSVKTAQAIAGLMADLGYERYAIHGSDMGADVAGQLDQISAGKVIGVHVATDTDTIVAVASFMGQDLSSNTVLNDDQKVRVGAKFAALPDDMGYIGIQSTRPKTLGYALHDSPIGQLAWIVEKFDAWTNPSKALPEDAVDLDQLLTNVTLYWFGGGGAASANAVYESMKAMSWAPPTDTPQGASAFNADDLARPLFDPEASLLFWREHAEGGHFPAMEEPELLASDIRDFFTSLAG</sequence>
<keyword evidence="7" id="KW-1185">Reference proteome</keyword>
<dbReference type="SUPFAM" id="SSF53474">
    <property type="entry name" value="alpha/beta-Hydrolases"/>
    <property type="match status" value="1"/>
</dbReference>
<proteinExistence type="inferred from homology"/>
<dbReference type="PANTHER" id="PTHR21661:SF35">
    <property type="entry name" value="EPOXIDE HYDROLASE"/>
    <property type="match status" value="1"/>
</dbReference>
<dbReference type="PIRSF" id="PIRSF001112">
    <property type="entry name" value="Epoxide_hydrolase"/>
    <property type="match status" value="1"/>
</dbReference>
<gene>
    <name evidence="6" type="ORF">ACFSX5_00720</name>
</gene>